<evidence type="ECO:0000259" key="2">
    <source>
        <dbReference type="Pfam" id="PF14285"/>
    </source>
</evidence>
<reference evidence="3 4" key="1">
    <citation type="submission" date="2022-04" db="EMBL/GenBank/DDBJ databases">
        <title>Gracilibacillus sp. isolated from saltern.</title>
        <authorList>
            <person name="Won M."/>
            <person name="Lee C.-M."/>
            <person name="Woen H.-Y."/>
            <person name="Kwon S.-W."/>
        </authorList>
    </citation>
    <scope>NUCLEOTIDE SEQUENCE [LARGE SCALE GENOMIC DNA]</scope>
    <source>
        <strain evidence="3 4">SSPM10-3</strain>
    </source>
</reference>
<feature type="domain" description="DUF4367" evidence="2">
    <location>
        <begin position="68"/>
        <end position="158"/>
    </location>
</feature>
<keyword evidence="1" id="KW-0732">Signal</keyword>
<protein>
    <submittedName>
        <fullName evidence="3">DUF4367 domain-containing protein</fullName>
    </submittedName>
</protein>
<accession>A0ABY4GR33</accession>
<gene>
    <name evidence="3" type="ORF">MUN87_07325</name>
</gene>
<dbReference type="Pfam" id="PF14285">
    <property type="entry name" value="DUF4367"/>
    <property type="match status" value="1"/>
</dbReference>
<proteinExistence type="predicted"/>
<evidence type="ECO:0000313" key="3">
    <source>
        <dbReference type="EMBL" id="UOQ86691.1"/>
    </source>
</evidence>
<evidence type="ECO:0000313" key="4">
    <source>
        <dbReference type="Proteomes" id="UP000831537"/>
    </source>
</evidence>
<organism evidence="3 4">
    <name type="scientific">Gracilibacillus salinarum</name>
    <dbReference type="NCBI Taxonomy" id="2932255"/>
    <lineage>
        <taxon>Bacteria</taxon>
        <taxon>Bacillati</taxon>
        <taxon>Bacillota</taxon>
        <taxon>Bacilli</taxon>
        <taxon>Bacillales</taxon>
        <taxon>Bacillaceae</taxon>
        <taxon>Gracilibacillus</taxon>
    </lineage>
</organism>
<evidence type="ECO:0000256" key="1">
    <source>
        <dbReference type="SAM" id="SignalP"/>
    </source>
</evidence>
<keyword evidence="4" id="KW-1185">Reference proteome</keyword>
<sequence length="162" mass="18689">MKYWLYTMTAMMTFFLLIGCNAQSAVPEGYYTYEKDKVEQAVQSLNFNPELPSFVPIVADILVTDSFYFKDLNNQAFDITIFTNANDIFTIQLINGELKEAEADFESVALNDSLEGYYQDHSYSKTLKWEKDDITYQIIYRPSESNISKEQLVKVAQSFDAL</sequence>
<dbReference type="Proteomes" id="UP000831537">
    <property type="component" value="Chromosome"/>
</dbReference>
<name>A0ABY4GR33_9BACI</name>
<dbReference type="PROSITE" id="PS51257">
    <property type="entry name" value="PROKAR_LIPOPROTEIN"/>
    <property type="match status" value="1"/>
</dbReference>
<dbReference type="RefSeq" id="WP_244747054.1">
    <property type="nucleotide sequence ID" value="NZ_CP095071.1"/>
</dbReference>
<dbReference type="EMBL" id="CP095071">
    <property type="protein sequence ID" value="UOQ86691.1"/>
    <property type="molecule type" value="Genomic_DNA"/>
</dbReference>
<dbReference type="InterPro" id="IPR025377">
    <property type="entry name" value="DUF4367"/>
</dbReference>
<feature type="signal peptide" evidence="1">
    <location>
        <begin position="1"/>
        <end position="24"/>
    </location>
</feature>
<feature type="chain" id="PRO_5046171712" evidence="1">
    <location>
        <begin position="25"/>
        <end position="162"/>
    </location>
</feature>